<evidence type="ECO:0000313" key="2">
    <source>
        <dbReference type="Proteomes" id="UP000887116"/>
    </source>
</evidence>
<comment type="caution">
    <text evidence="1">The sequence shown here is derived from an EMBL/GenBank/DDBJ whole genome shotgun (WGS) entry which is preliminary data.</text>
</comment>
<dbReference type="OrthoDB" id="10535676at2759"/>
<protein>
    <submittedName>
        <fullName evidence="1">Uncharacterized protein</fullName>
    </submittedName>
</protein>
<sequence length="105" mass="11996">MSFGFLTLPVTLPSEKLSHVARLFEEEACLSSFPFKHTLLSIHPWKRRIISVSGFEKVWNRSRTFYGRPDRLSGDSRKMVSIFLSQARGVSVTPADADIRRCPLQ</sequence>
<proteinExistence type="predicted"/>
<name>A0A8X6LK05_TRICU</name>
<reference evidence="1" key="1">
    <citation type="submission" date="2020-07" db="EMBL/GenBank/DDBJ databases">
        <title>Multicomponent nature underlies the extraordinary mechanical properties of spider dragline silk.</title>
        <authorList>
            <person name="Kono N."/>
            <person name="Nakamura H."/>
            <person name="Mori M."/>
            <person name="Yoshida Y."/>
            <person name="Ohtoshi R."/>
            <person name="Malay A.D."/>
            <person name="Moran D.A.P."/>
            <person name="Tomita M."/>
            <person name="Numata K."/>
            <person name="Arakawa K."/>
        </authorList>
    </citation>
    <scope>NUCLEOTIDE SEQUENCE</scope>
</reference>
<keyword evidence="2" id="KW-1185">Reference proteome</keyword>
<dbReference type="Proteomes" id="UP000887116">
    <property type="component" value="Unassembled WGS sequence"/>
</dbReference>
<gene>
    <name evidence="1" type="ORF">TNCT_379661</name>
</gene>
<accession>A0A8X6LK05</accession>
<dbReference type="EMBL" id="BMAO01006647">
    <property type="protein sequence ID" value="GFR10179.1"/>
    <property type="molecule type" value="Genomic_DNA"/>
</dbReference>
<organism evidence="1 2">
    <name type="scientific">Trichonephila clavata</name>
    <name type="common">Joro spider</name>
    <name type="synonym">Nephila clavata</name>
    <dbReference type="NCBI Taxonomy" id="2740835"/>
    <lineage>
        <taxon>Eukaryota</taxon>
        <taxon>Metazoa</taxon>
        <taxon>Ecdysozoa</taxon>
        <taxon>Arthropoda</taxon>
        <taxon>Chelicerata</taxon>
        <taxon>Arachnida</taxon>
        <taxon>Araneae</taxon>
        <taxon>Araneomorphae</taxon>
        <taxon>Entelegynae</taxon>
        <taxon>Araneoidea</taxon>
        <taxon>Nephilidae</taxon>
        <taxon>Trichonephila</taxon>
    </lineage>
</organism>
<evidence type="ECO:0000313" key="1">
    <source>
        <dbReference type="EMBL" id="GFR10179.1"/>
    </source>
</evidence>
<dbReference type="AlphaFoldDB" id="A0A8X6LK05"/>